<dbReference type="RefSeq" id="WP_139313296.1">
    <property type="nucleotide sequence ID" value="NZ_MSYM01000007.1"/>
</dbReference>
<keyword evidence="1" id="KW-0472">Membrane</keyword>
<organism evidence="2 3">
    <name type="scientific">Rhodoferax antarcticus ANT.BR</name>
    <dbReference type="NCBI Taxonomy" id="1111071"/>
    <lineage>
        <taxon>Bacteria</taxon>
        <taxon>Pseudomonadati</taxon>
        <taxon>Pseudomonadota</taxon>
        <taxon>Betaproteobacteria</taxon>
        <taxon>Burkholderiales</taxon>
        <taxon>Comamonadaceae</taxon>
        <taxon>Rhodoferax</taxon>
    </lineage>
</organism>
<dbReference type="AlphaFoldDB" id="A0A1Q8YIU1"/>
<evidence type="ECO:0000256" key="1">
    <source>
        <dbReference type="SAM" id="Phobius"/>
    </source>
</evidence>
<dbReference type="Proteomes" id="UP000185911">
    <property type="component" value="Unassembled WGS sequence"/>
</dbReference>
<proteinExistence type="predicted"/>
<keyword evidence="1" id="KW-0812">Transmembrane</keyword>
<keyword evidence="3" id="KW-1185">Reference proteome</keyword>
<evidence type="ECO:0000313" key="3">
    <source>
        <dbReference type="Proteomes" id="UP000185911"/>
    </source>
</evidence>
<comment type="caution">
    <text evidence="2">The sequence shown here is derived from an EMBL/GenBank/DDBJ whole genome shotgun (WGS) entry which is preliminary data.</text>
</comment>
<evidence type="ECO:0008006" key="4">
    <source>
        <dbReference type="Google" id="ProtNLM"/>
    </source>
</evidence>
<name>A0A1Q8YIU1_9BURK</name>
<gene>
    <name evidence="2" type="ORF">BLL52_0936</name>
</gene>
<sequence>MFSKWLRLSDSVGGHVWVRAARKWLFKQSVILGLAVVVTALLILANELNFHAASEASRHSTVAAQRQASIYDLQRLLLDAETGQRGYIPKPWQRLRARSTTCARW</sequence>
<reference evidence="2 3" key="1">
    <citation type="submission" date="2017-01" db="EMBL/GenBank/DDBJ databases">
        <title>Genome sequence of Rhodoferax antarcticus ANT.BR, a psychrophilic purple nonsulfur bacterium from an Antarctic microbial mat.</title>
        <authorList>
            <person name="Baker J."/>
            <person name="Riester C."/>
            <person name="Skinner B."/>
            <person name="Newell A."/>
            <person name="Swingley W."/>
            <person name="Madigan M."/>
            <person name="Jung D."/>
            <person name="Asao M."/>
            <person name="Chen M."/>
            <person name="Loughlin P."/>
            <person name="Pan H."/>
            <person name="Lin S."/>
            <person name="Li N."/>
            <person name="Shaw J."/>
            <person name="Prado M."/>
            <person name="Sherman C."/>
            <person name="Li X."/>
            <person name="Tang J."/>
            <person name="Blankenship R."/>
            <person name="Zhao T."/>
            <person name="Touchman J."/>
            <person name="Sattley M."/>
        </authorList>
    </citation>
    <scope>NUCLEOTIDE SEQUENCE [LARGE SCALE GENOMIC DNA]</scope>
    <source>
        <strain evidence="2 3">ANT.BR</strain>
    </source>
</reference>
<accession>A0A1Q8YIU1</accession>
<keyword evidence="1" id="KW-1133">Transmembrane helix</keyword>
<feature type="transmembrane region" description="Helical" evidence="1">
    <location>
        <begin position="24"/>
        <end position="45"/>
    </location>
</feature>
<evidence type="ECO:0000313" key="2">
    <source>
        <dbReference type="EMBL" id="OLP07839.1"/>
    </source>
</evidence>
<protein>
    <recommendedName>
        <fullName evidence="4">CHASE3 domain-containing protein</fullName>
    </recommendedName>
</protein>
<dbReference type="EMBL" id="MSYM01000007">
    <property type="protein sequence ID" value="OLP07839.1"/>
    <property type="molecule type" value="Genomic_DNA"/>
</dbReference>